<evidence type="ECO:0000256" key="16">
    <source>
        <dbReference type="SAM" id="SignalP"/>
    </source>
</evidence>
<dbReference type="EC" id="4.6.1.2" evidence="3 13"/>
<dbReference type="InterPro" id="IPR001245">
    <property type="entry name" value="Ser-Thr/Tyr_kinase_cat_dom"/>
</dbReference>
<dbReference type="SUPFAM" id="SSF56112">
    <property type="entry name" value="Protein kinase-like (PK-like)"/>
    <property type="match status" value="1"/>
</dbReference>
<dbReference type="PROSITE" id="PS50011">
    <property type="entry name" value="PROTEIN_KINASE_DOM"/>
    <property type="match status" value="1"/>
</dbReference>
<evidence type="ECO:0000256" key="6">
    <source>
        <dbReference type="ARBA" id="ARBA00022741"/>
    </source>
</evidence>
<evidence type="ECO:0000259" key="17">
    <source>
        <dbReference type="PROSITE" id="PS50011"/>
    </source>
</evidence>
<evidence type="ECO:0000313" key="19">
    <source>
        <dbReference type="EMBL" id="CAK1541379.1"/>
    </source>
</evidence>
<comment type="subcellular location">
    <subcellularLocation>
        <location evidence="2">Membrane</location>
        <topology evidence="2">Single-pass type I membrane protein</topology>
    </subcellularLocation>
</comment>
<comment type="catalytic activity">
    <reaction evidence="1 13">
        <text>GTP = 3',5'-cyclic GMP + diphosphate</text>
        <dbReference type="Rhea" id="RHEA:13665"/>
        <dbReference type="ChEBI" id="CHEBI:33019"/>
        <dbReference type="ChEBI" id="CHEBI:37565"/>
        <dbReference type="ChEBI" id="CHEBI:57746"/>
        <dbReference type="EC" id="4.6.1.2"/>
    </reaction>
</comment>
<keyword evidence="10 12" id="KW-0456">Lyase</keyword>
<feature type="compositionally biased region" description="Low complexity" evidence="15">
    <location>
        <begin position="1122"/>
        <end position="1131"/>
    </location>
</feature>
<dbReference type="GO" id="GO:0007168">
    <property type="term" value="P:receptor guanylyl cyclase signaling pathway"/>
    <property type="evidence" value="ECO:0007669"/>
    <property type="project" value="TreeGrafter"/>
</dbReference>
<dbReference type="PROSITE" id="PS00452">
    <property type="entry name" value="GUANYLATE_CYCLASE_1"/>
    <property type="match status" value="1"/>
</dbReference>
<evidence type="ECO:0000256" key="8">
    <source>
        <dbReference type="ARBA" id="ARBA00023136"/>
    </source>
</evidence>
<evidence type="ECO:0000256" key="9">
    <source>
        <dbReference type="ARBA" id="ARBA00023180"/>
    </source>
</evidence>
<evidence type="ECO:0000256" key="10">
    <source>
        <dbReference type="ARBA" id="ARBA00023239"/>
    </source>
</evidence>
<keyword evidence="5 16" id="KW-0732">Signal</keyword>
<accession>A0AAV1IYJ9</accession>
<dbReference type="InterPro" id="IPR029787">
    <property type="entry name" value="Nucleotide_cyclase"/>
</dbReference>
<dbReference type="InterPro" id="IPR050401">
    <property type="entry name" value="Cyclic_nucleotide_synthase"/>
</dbReference>
<feature type="region of interest" description="Disordered" evidence="15">
    <location>
        <begin position="1182"/>
        <end position="1218"/>
    </location>
</feature>
<keyword evidence="6" id="KW-0547">Nucleotide-binding</keyword>
<keyword evidence="4" id="KW-0812">Transmembrane</keyword>
<dbReference type="EMBL" id="CAVLEF010000002">
    <property type="protein sequence ID" value="CAK1541379.1"/>
    <property type="molecule type" value="Genomic_DNA"/>
</dbReference>
<name>A0AAV1IYJ9_9NEOP</name>
<evidence type="ECO:0000256" key="7">
    <source>
        <dbReference type="ARBA" id="ARBA00022989"/>
    </source>
</evidence>
<dbReference type="GO" id="GO:0005886">
    <property type="term" value="C:plasma membrane"/>
    <property type="evidence" value="ECO:0007669"/>
    <property type="project" value="TreeGrafter"/>
</dbReference>
<protein>
    <recommendedName>
        <fullName evidence="3 13">Guanylate cyclase</fullName>
        <ecNumber evidence="3 13">4.6.1.2</ecNumber>
    </recommendedName>
</protein>
<dbReference type="InterPro" id="IPR001054">
    <property type="entry name" value="A/G_cyclase"/>
</dbReference>
<evidence type="ECO:0000256" key="2">
    <source>
        <dbReference type="ARBA" id="ARBA00004479"/>
    </source>
</evidence>
<feature type="compositionally biased region" description="Basic and acidic residues" evidence="15">
    <location>
        <begin position="514"/>
        <end position="524"/>
    </location>
</feature>
<dbReference type="FunFam" id="3.30.70.1230:FF:000039">
    <property type="entry name" value="Guanylate cyclase"/>
    <property type="match status" value="1"/>
</dbReference>
<evidence type="ECO:0000313" key="20">
    <source>
        <dbReference type="Proteomes" id="UP001497472"/>
    </source>
</evidence>
<dbReference type="AlphaFoldDB" id="A0AAV1IYJ9"/>
<dbReference type="GO" id="GO:0004383">
    <property type="term" value="F:guanylate cyclase activity"/>
    <property type="evidence" value="ECO:0007669"/>
    <property type="project" value="UniProtKB-EC"/>
</dbReference>
<feature type="compositionally biased region" description="Acidic residues" evidence="15">
    <location>
        <begin position="1062"/>
        <end position="1072"/>
    </location>
</feature>
<dbReference type="InterPro" id="IPR000719">
    <property type="entry name" value="Prot_kinase_dom"/>
</dbReference>
<feature type="region of interest" description="Disordered" evidence="15">
    <location>
        <begin position="1062"/>
        <end position="1131"/>
    </location>
</feature>
<dbReference type="Gene3D" id="1.10.510.10">
    <property type="entry name" value="Transferase(Phosphotransferase) domain 1"/>
    <property type="match status" value="1"/>
</dbReference>
<proteinExistence type="inferred from homology"/>
<feature type="compositionally biased region" description="Low complexity" evidence="15">
    <location>
        <begin position="526"/>
        <end position="535"/>
    </location>
</feature>
<feature type="domain" description="Guanylate cyclase" evidence="18">
    <location>
        <begin position="865"/>
        <end position="994"/>
    </location>
</feature>
<dbReference type="PROSITE" id="PS50125">
    <property type="entry name" value="GUANYLATE_CYCLASE_2"/>
    <property type="match status" value="1"/>
</dbReference>
<keyword evidence="11 13" id="KW-0141">cGMP biosynthesis</keyword>
<evidence type="ECO:0000256" key="15">
    <source>
        <dbReference type="SAM" id="MobiDB-lite"/>
    </source>
</evidence>
<gene>
    <name evidence="19" type="ORF">LNINA_LOCUS1367</name>
</gene>
<comment type="similarity">
    <text evidence="12">Belongs to the adenylyl cyclase class-4/guanylyl cyclase family.</text>
</comment>
<feature type="domain" description="Protein kinase" evidence="17">
    <location>
        <begin position="485"/>
        <end position="795"/>
    </location>
</feature>
<dbReference type="Gene3D" id="3.30.70.1230">
    <property type="entry name" value="Nucleotide cyclase"/>
    <property type="match status" value="1"/>
</dbReference>
<feature type="region of interest" description="Disordered" evidence="15">
    <location>
        <begin position="509"/>
        <end position="543"/>
    </location>
</feature>
<dbReference type="Pfam" id="PF00211">
    <property type="entry name" value="Guanylate_cyc"/>
    <property type="match status" value="1"/>
</dbReference>
<dbReference type="SMART" id="SM00044">
    <property type="entry name" value="CYCc"/>
    <property type="match status" value="1"/>
</dbReference>
<evidence type="ECO:0000256" key="3">
    <source>
        <dbReference type="ARBA" id="ARBA00012202"/>
    </source>
</evidence>
<evidence type="ECO:0000256" key="14">
    <source>
        <dbReference type="SAM" id="Coils"/>
    </source>
</evidence>
<reference evidence="19 20" key="1">
    <citation type="submission" date="2023-11" db="EMBL/GenBank/DDBJ databases">
        <authorList>
            <person name="Okamura Y."/>
        </authorList>
    </citation>
    <scope>NUCLEOTIDE SEQUENCE [LARGE SCALE GENOMIC DNA]</scope>
</reference>
<dbReference type="InterPro" id="IPR011645">
    <property type="entry name" value="HNOB_dom_associated"/>
</dbReference>
<dbReference type="InterPro" id="IPR011009">
    <property type="entry name" value="Kinase-like_dom_sf"/>
</dbReference>
<sequence>MRPATLYILHTLATLSSLHTLVTAAPITSKQATQPLLLVLRTACNSNDGHIFEERTLQSYANSIQKAELLSGQFKILSYNETCGSHWRESVASAVLQNMVSGGTTESVGWPGSLACTAMRLPLPQGDSHRSPALRACTGPQAHAAALAFLLARLRWRHIHLPPHPLLTANDTDICNAVLDAAQTALLAAGLVVRRNSLHHEDNKDPFTSILCADEKNDIDTSNNEQNNIALLIQTPSSRSTTAQVTRDPPLHNRLFEIVNVKPDLDLNEETFPSPTNYVRYTNNNKHNKSQQLGNPAAGDKLSENGTKHRETNMTTNIFLFNRDPMRYLHSFVLMDAQVDVKNTYDTLLDLLEIGNNNTVGIQHKFHLYESKMVDGTARWVAVTMFLTNSSQAEDHSWHTDVVWESDEDFDVWCNDHAASTEDRYLEQGVLGRPGETVCVVGAVIVGLAAIVLSIYATRRTLAKRMQRRPRAAVLLSPADFEFPADEQRRVGEGMESMLSWLQQLHELPSGPNHSERDQPDLLKRPTAPSAPSSTCSVTRLPPDGQIRYKGDPVQMNYFSVASLELKRKSIDVLLVMQSLRHENINPFIGCLCTFRPALVFAAAGRGTLEAALVADEIKLDWAFRLSLLTDLVRGMRYLHASPLRVHGRLSSRTCLVDARWVLRISDYGQPHLARAQALTTTPCGPVAARDLLWTAPELLREGDSAYGTQPGDVFSFSIIMQEVIVRGEPYCMLSLTPEELVEKLCRPPPLIRPSVSMGAAPPEAVSVMRQCWSEQPDLRPDFNRLYDIFRHLHRGRKVNIMDSMFEMLEKYSNNLEELIKERTEQLDIEKKKTEQLLNRMLPRSVADRLVLGLRVEPEIFEEVSIYFSDIVGFTALAARSTPVQVVDLLNDLYTTFDAAIEQYSVYKVETIGDAYMVVGGLPLRNTEHAQAVATMALHLLHLAGRFRIRHAPGTPLHLRIGLHTGPCCAGVVGLTMPRYCLFGDTVNTASRMESTGAAWRVHLSSATAERLAAAGGYRLRSRGLTQVKGKGAMHTYWLLGKEGFDKPLPTPPPLESEEVLFETECENDSESSDQSVRAAPSGAHAVERQSSDPCAPSSGNYGLEQSKSWSRSGTASAESSPATRPPRYGAPRYRYLSASLEGGGVGPTRGLRRQWSLERGEALAAAAADVPAAPIEVEPLEPLALRAPPPRPTHPRYRTRPDSSHLSNLLLADTERS</sequence>
<dbReference type="GO" id="GO:0004016">
    <property type="term" value="F:adenylate cyclase activity"/>
    <property type="evidence" value="ECO:0007669"/>
    <property type="project" value="TreeGrafter"/>
</dbReference>
<keyword evidence="20" id="KW-1185">Reference proteome</keyword>
<evidence type="ECO:0000256" key="11">
    <source>
        <dbReference type="ARBA" id="ARBA00023293"/>
    </source>
</evidence>
<dbReference type="InterPro" id="IPR018297">
    <property type="entry name" value="A/G_cyclase_CS"/>
</dbReference>
<keyword evidence="9" id="KW-0325">Glycoprotein</keyword>
<keyword evidence="7" id="KW-1133">Transmembrane helix</keyword>
<dbReference type="PANTHER" id="PTHR11920">
    <property type="entry name" value="GUANYLYL CYCLASE"/>
    <property type="match status" value="1"/>
</dbReference>
<dbReference type="GO" id="GO:0001653">
    <property type="term" value="F:peptide receptor activity"/>
    <property type="evidence" value="ECO:0007669"/>
    <property type="project" value="TreeGrafter"/>
</dbReference>
<evidence type="ECO:0000259" key="18">
    <source>
        <dbReference type="PROSITE" id="PS50125"/>
    </source>
</evidence>
<evidence type="ECO:0000256" key="13">
    <source>
        <dbReference type="RuleBase" id="RU003431"/>
    </source>
</evidence>
<comment type="caution">
    <text evidence="19">The sequence shown here is derived from an EMBL/GenBank/DDBJ whole genome shotgun (WGS) entry which is preliminary data.</text>
</comment>
<evidence type="ECO:0000256" key="4">
    <source>
        <dbReference type="ARBA" id="ARBA00022692"/>
    </source>
</evidence>
<evidence type="ECO:0000256" key="5">
    <source>
        <dbReference type="ARBA" id="ARBA00022729"/>
    </source>
</evidence>
<feature type="compositionally biased region" description="Polar residues" evidence="15">
    <location>
        <begin position="1098"/>
        <end position="1121"/>
    </location>
</feature>
<dbReference type="Gene3D" id="6.10.250.780">
    <property type="match status" value="1"/>
</dbReference>
<feature type="signal peptide" evidence="16">
    <location>
        <begin position="1"/>
        <end position="24"/>
    </location>
</feature>
<dbReference type="GO" id="GO:0004672">
    <property type="term" value="F:protein kinase activity"/>
    <property type="evidence" value="ECO:0007669"/>
    <property type="project" value="InterPro"/>
</dbReference>
<dbReference type="CDD" id="cd07302">
    <property type="entry name" value="CHD"/>
    <property type="match status" value="1"/>
</dbReference>
<dbReference type="Pfam" id="PF07701">
    <property type="entry name" value="HNOBA"/>
    <property type="match status" value="1"/>
</dbReference>
<evidence type="ECO:0000256" key="12">
    <source>
        <dbReference type="RuleBase" id="RU000405"/>
    </source>
</evidence>
<dbReference type="Proteomes" id="UP001497472">
    <property type="component" value="Unassembled WGS sequence"/>
</dbReference>
<feature type="coiled-coil region" evidence="14">
    <location>
        <begin position="802"/>
        <end position="833"/>
    </location>
</feature>
<organism evidence="19 20">
    <name type="scientific">Leptosia nina</name>
    <dbReference type="NCBI Taxonomy" id="320188"/>
    <lineage>
        <taxon>Eukaryota</taxon>
        <taxon>Metazoa</taxon>
        <taxon>Ecdysozoa</taxon>
        <taxon>Arthropoda</taxon>
        <taxon>Hexapoda</taxon>
        <taxon>Insecta</taxon>
        <taxon>Pterygota</taxon>
        <taxon>Neoptera</taxon>
        <taxon>Endopterygota</taxon>
        <taxon>Lepidoptera</taxon>
        <taxon>Glossata</taxon>
        <taxon>Ditrysia</taxon>
        <taxon>Papilionoidea</taxon>
        <taxon>Pieridae</taxon>
        <taxon>Pierinae</taxon>
        <taxon>Leptosia</taxon>
    </lineage>
</organism>
<feature type="chain" id="PRO_5043606435" description="Guanylate cyclase" evidence="16">
    <location>
        <begin position="25"/>
        <end position="1218"/>
    </location>
</feature>
<dbReference type="SUPFAM" id="SSF55073">
    <property type="entry name" value="Nucleotide cyclase"/>
    <property type="match status" value="1"/>
</dbReference>
<dbReference type="PANTHER" id="PTHR11920:SF462">
    <property type="entry name" value="GUANYLATE CYCLASE"/>
    <property type="match status" value="1"/>
</dbReference>
<dbReference type="GO" id="GO:0005524">
    <property type="term" value="F:ATP binding"/>
    <property type="evidence" value="ECO:0007669"/>
    <property type="project" value="InterPro"/>
</dbReference>
<keyword evidence="8" id="KW-0472">Membrane</keyword>
<feature type="region of interest" description="Disordered" evidence="15">
    <location>
        <begin position="283"/>
        <end position="308"/>
    </location>
</feature>
<keyword evidence="14" id="KW-0175">Coiled coil</keyword>
<evidence type="ECO:0000256" key="1">
    <source>
        <dbReference type="ARBA" id="ARBA00001436"/>
    </source>
</evidence>
<feature type="compositionally biased region" description="Polar residues" evidence="15">
    <location>
        <begin position="283"/>
        <end position="294"/>
    </location>
</feature>
<dbReference type="GO" id="GO:0035556">
    <property type="term" value="P:intracellular signal transduction"/>
    <property type="evidence" value="ECO:0007669"/>
    <property type="project" value="InterPro"/>
</dbReference>
<dbReference type="Pfam" id="PF07714">
    <property type="entry name" value="PK_Tyr_Ser-Thr"/>
    <property type="match status" value="1"/>
</dbReference>